<dbReference type="AlphaFoldDB" id="A0A021VVH2"/>
<feature type="compositionally biased region" description="Low complexity" evidence="1">
    <location>
        <begin position="168"/>
        <end position="181"/>
    </location>
</feature>
<dbReference type="OrthoDB" id="157327at2"/>
<dbReference type="InterPro" id="IPR000182">
    <property type="entry name" value="GNAT_dom"/>
</dbReference>
<proteinExistence type="predicted"/>
<feature type="region of interest" description="Disordered" evidence="1">
    <location>
        <begin position="168"/>
        <end position="191"/>
    </location>
</feature>
<accession>A0A021VVH2</accession>
<dbReference type="InterPro" id="IPR016181">
    <property type="entry name" value="Acyl_CoA_acyltransferase"/>
</dbReference>
<sequence length="441" mass="46508">MMTTSPLPDGLVLRTARPADLDQIGSLLADRGAEADALDHRLAVEDPDLGWEACAVVVDGDRVVSTATLLDETVRVGGRLGGRSGGHAGDGGAGRVGGVVLPAGQVELVATDRAYEGRGLVRALMGWAHERSAARGHLLQVMIGIPYFYRLFGYEYVIDMPRARSLAGHPTSGGPASSGAPVPAPRTSPAHPALRTATAADLPALAALQDAAQSAYDVVMPHPPARRRWLLEHDASTTWVVERGGVVVGSVRTAPPDDGRVLVAEPAAADDEAADLLLRAVVGGFPGAAPHLVHRPLTVTGRAWEPSLAPPDELAEQYYVRIERPETLLDALRPVLGERLVAAGLDRREVLLSTFGRHYRMTVADDGALGPVVVGGPMQGPGEHGGAGVAPTHLADLLLGPLGMHGLARRRPDVYPGPDPELFETLFPPMTADLLTYYLPW</sequence>
<gene>
    <name evidence="3" type="ORF">N866_10115</name>
</gene>
<dbReference type="Pfam" id="PF13527">
    <property type="entry name" value="Acetyltransf_9"/>
    <property type="match status" value="1"/>
</dbReference>
<dbReference type="GO" id="GO:0016747">
    <property type="term" value="F:acyltransferase activity, transferring groups other than amino-acyl groups"/>
    <property type="evidence" value="ECO:0007669"/>
    <property type="project" value="InterPro"/>
</dbReference>
<reference evidence="3 4" key="1">
    <citation type="submission" date="2014-01" db="EMBL/GenBank/DDBJ databases">
        <title>Actinotalea ferrariae CF5-4.</title>
        <authorList>
            <person name="Chen F."/>
            <person name="Li Y."/>
            <person name="Wang G."/>
        </authorList>
    </citation>
    <scope>NUCLEOTIDE SEQUENCE [LARGE SCALE GENOMIC DNA]</scope>
    <source>
        <strain evidence="3 4">CF5-4</strain>
    </source>
</reference>
<dbReference type="EMBL" id="AXCW01000003">
    <property type="protein sequence ID" value="EYR65161.1"/>
    <property type="molecule type" value="Genomic_DNA"/>
</dbReference>
<dbReference type="PROSITE" id="PS51186">
    <property type="entry name" value="GNAT"/>
    <property type="match status" value="1"/>
</dbReference>
<dbReference type="Proteomes" id="UP000019753">
    <property type="component" value="Unassembled WGS sequence"/>
</dbReference>
<keyword evidence="4" id="KW-1185">Reference proteome</keyword>
<evidence type="ECO:0000313" key="3">
    <source>
        <dbReference type="EMBL" id="EYR65161.1"/>
    </source>
</evidence>
<organism evidence="3 4">
    <name type="scientific">Actinotalea ferrariae CF5-4</name>
    <dbReference type="NCBI Taxonomy" id="948458"/>
    <lineage>
        <taxon>Bacteria</taxon>
        <taxon>Bacillati</taxon>
        <taxon>Actinomycetota</taxon>
        <taxon>Actinomycetes</taxon>
        <taxon>Micrococcales</taxon>
        <taxon>Cellulomonadaceae</taxon>
        <taxon>Actinotalea</taxon>
    </lineage>
</organism>
<protein>
    <recommendedName>
        <fullName evidence="2">N-acetyltransferase domain-containing protein</fullName>
    </recommendedName>
</protein>
<dbReference type="RefSeq" id="WP_034221318.1">
    <property type="nucleotide sequence ID" value="NZ_AXCW01000003.1"/>
</dbReference>
<feature type="domain" description="N-acetyltransferase" evidence="2">
    <location>
        <begin position="11"/>
        <end position="172"/>
    </location>
</feature>
<dbReference type="Gene3D" id="3.40.630.30">
    <property type="match status" value="2"/>
</dbReference>
<dbReference type="SUPFAM" id="SSF55729">
    <property type="entry name" value="Acyl-CoA N-acyltransferases (Nat)"/>
    <property type="match status" value="1"/>
</dbReference>
<evidence type="ECO:0000259" key="2">
    <source>
        <dbReference type="PROSITE" id="PS51186"/>
    </source>
</evidence>
<comment type="caution">
    <text evidence="3">The sequence shown here is derived from an EMBL/GenBank/DDBJ whole genome shotgun (WGS) entry which is preliminary data.</text>
</comment>
<evidence type="ECO:0000256" key="1">
    <source>
        <dbReference type="SAM" id="MobiDB-lite"/>
    </source>
</evidence>
<evidence type="ECO:0000313" key="4">
    <source>
        <dbReference type="Proteomes" id="UP000019753"/>
    </source>
</evidence>
<name>A0A021VVH2_9CELL</name>